<proteinExistence type="predicted"/>
<name>A0A9Q5B351_PSEFR</name>
<comment type="caution">
    <text evidence="1">The sequence shown here is derived from an EMBL/GenBank/DDBJ whole genome shotgun (WGS) entry which is preliminary data.</text>
</comment>
<protein>
    <submittedName>
        <fullName evidence="1">DUF2971 domain-containing protein</fullName>
    </submittedName>
</protein>
<dbReference type="AlphaFoldDB" id="A0A9Q5B351"/>
<dbReference type="EMBL" id="JAAQYX010000031">
    <property type="protein sequence ID" value="NNB51404.1"/>
    <property type="molecule type" value="Genomic_DNA"/>
</dbReference>
<dbReference type="RefSeq" id="WP_169907775.1">
    <property type="nucleotide sequence ID" value="NZ_JAAQYX010000031.1"/>
</dbReference>
<reference evidence="1 2" key="1">
    <citation type="journal article" date="2020" name="Front. Microbiol.">
        <title>Genetic Organization of the aprX-lipA2 Operon Affects the Proteolytic Potential of Pseudomonas Species in Milk.</title>
        <authorList>
            <person name="Maier C."/>
            <person name="Huptas C."/>
            <person name="von Neubeck M."/>
            <person name="Scherer S."/>
            <person name="Wenning M."/>
            <person name="Lucking G."/>
        </authorList>
    </citation>
    <scope>NUCLEOTIDE SEQUENCE [LARGE SCALE GENOMIC DNA]</scope>
    <source>
        <strain evidence="1 2">WS 5094</strain>
    </source>
</reference>
<organism evidence="1 2">
    <name type="scientific">Pseudomonas fragi</name>
    <dbReference type="NCBI Taxonomy" id="296"/>
    <lineage>
        <taxon>Bacteria</taxon>
        <taxon>Pseudomonadati</taxon>
        <taxon>Pseudomonadota</taxon>
        <taxon>Gammaproteobacteria</taxon>
        <taxon>Pseudomonadales</taxon>
        <taxon>Pseudomonadaceae</taxon>
        <taxon>Pseudomonas</taxon>
    </lineage>
</organism>
<dbReference type="Proteomes" id="UP000564604">
    <property type="component" value="Unassembled WGS sequence"/>
</dbReference>
<accession>A0A9Q5B351</accession>
<sequence>MEDNKNLYKYMGPEIADKLLLPNGNCSLKFSYLKDYNDPFEFFLTIDYNQGPEILAYYNEMISMVTQQPVTCFSKSPLITPMWAHYASNSQGFLAEINEAAFDEWLKSKGSDPSFGDIDYRETPREGMQGMLDRAYVLSKPRHIGWLQQAIGSTAYYTKQTCWSYEQERRLIIDEESIERINENFMLLYFPSNLITSLVVGAKASQDLKNKIKEISVSIGCNYYEKHIGKSSTTPFFLDSKCHTHIFDGKEIVLHNERCNSCKEPKTSINSKICSWCSINESHEENAAHRNSFRMLAHAGILEQYIANFRDIGRK</sequence>
<evidence type="ECO:0000313" key="2">
    <source>
        <dbReference type="Proteomes" id="UP000564604"/>
    </source>
</evidence>
<gene>
    <name evidence="1" type="ORF">HBN89_19335</name>
</gene>
<evidence type="ECO:0000313" key="1">
    <source>
        <dbReference type="EMBL" id="NNB51404.1"/>
    </source>
</evidence>